<accession>A0A4Y2I606</accession>
<protein>
    <submittedName>
        <fullName evidence="1">Uncharacterized protein</fullName>
    </submittedName>
</protein>
<dbReference type="AlphaFoldDB" id="A0A4Y2I606"/>
<dbReference type="EMBL" id="BGPR01002414">
    <property type="protein sequence ID" value="GBM73024.1"/>
    <property type="molecule type" value="Genomic_DNA"/>
</dbReference>
<proteinExistence type="predicted"/>
<reference evidence="1 2" key="1">
    <citation type="journal article" date="2019" name="Sci. Rep.">
        <title>Orb-weaving spider Araneus ventricosus genome elucidates the spidroin gene catalogue.</title>
        <authorList>
            <person name="Kono N."/>
            <person name="Nakamura H."/>
            <person name="Ohtoshi R."/>
            <person name="Moran D.A.P."/>
            <person name="Shinohara A."/>
            <person name="Yoshida Y."/>
            <person name="Fujiwara M."/>
            <person name="Mori M."/>
            <person name="Tomita M."/>
            <person name="Arakawa K."/>
        </authorList>
    </citation>
    <scope>NUCLEOTIDE SEQUENCE [LARGE SCALE GENOMIC DNA]</scope>
</reference>
<sequence>MNNQNSDGAQSGDRGELLELAAVELGLKQLLELGLKQLLEFGLKQLLELGLKQILNCNLLNTIKAEACVNTSHSKKMAKP</sequence>
<evidence type="ECO:0000313" key="2">
    <source>
        <dbReference type="Proteomes" id="UP000499080"/>
    </source>
</evidence>
<keyword evidence="2" id="KW-1185">Reference proteome</keyword>
<gene>
    <name evidence="1" type="ORF">AVEN_66235_1</name>
</gene>
<dbReference type="Proteomes" id="UP000499080">
    <property type="component" value="Unassembled WGS sequence"/>
</dbReference>
<evidence type="ECO:0000313" key="1">
    <source>
        <dbReference type="EMBL" id="GBM73024.1"/>
    </source>
</evidence>
<name>A0A4Y2I606_ARAVE</name>
<comment type="caution">
    <text evidence="1">The sequence shown here is derived from an EMBL/GenBank/DDBJ whole genome shotgun (WGS) entry which is preliminary data.</text>
</comment>
<organism evidence="1 2">
    <name type="scientific">Araneus ventricosus</name>
    <name type="common">Orbweaver spider</name>
    <name type="synonym">Epeira ventricosa</name>
    <dbReference type="NCBI Taxonomy" id="182803"/>
    <lineage>
        <taxon>Eukaryota</taxon>
        <taxon>Metazoa</taxon>
        <taxon>Ecdysozoa</taxon>
        <taxon>Arthropoda</taxon>
        <taxon>Chelicerata</taxon>
        <taxon>Arachnida</taxon>
        <taxon>Araneae</taxon>
        <taxon>Araneomorphae</taxon>
        <taxon>Entelegynae</taxon>
        <taxon>Araneoidea</taxon>
        <taxon>Araneidae</taxon>
        <taxon>Araneus</taxon>
    </lineage>
</organism>